<proteinExistence type="predicted"/>
<keyword evidence="2" id="KW-0732">Signal</keyword>
<feature type="region of interest" description="Disordered" evidence="1">
    <location>
        <begin position="483"/>
        <end position="530"/>
    </location>
</feature>
<organism evidence="3 4">
    <name type="scientific">Thalassiosira oceanica</name>
    <name type="common">Marine diatom</name>
    <dbReference type="NCBI Taxonomy" id="159749"/>
    <lineage>
        <taxon>Eukaryota</taxon>
        <taxon>Sar</taxon>
        <taxon>Stramenopiles</taxon>
        <taxon>Ochrophyta</taxon>
        <taxon>Bacillariophyta</taxon>
        <taxon>Coscinodiscophyceae</taxon>
        <taxon>Thalassiosirophycidae</taxon>
        <taxon>Thalassiosirales</taxon>
        <taxon>Thalassiosiraceae</taxon>
        <taxon>Thalassiosira</taxon>
    </lineage>
</organism>
<sequence length="530" mass="56671">MKPLLAAAALAASLLDRASSTIIRQCFVYSSEAVNGNADLSIADWKIYSTCDVFGEGPPTTELLQGDASGTSIECTFSDASGDGSRVCFMEDLPGSRGTSIFLQAWPGGEVTEITDSEASGRHRNSFRCDLSRNGKALVFDSDEELFPDATVDNQEHVFNTDDEGATFRRLVPDAYSNGAEVTELAGAKAQVGCSADATASNYHPEPDVEVCCEWDDNDVPAAWGGVPVLISLHGNPEDMSGRVAFAGASIPAPQITGVSSAQVSATGKRDAIDEEYSAWCGAYVEQVRADVACALSIPSKYVAKGRGWLRRCRREWKETGIVVPLFLRFNPLGGKRGARAVASAANTLNEAAGKHKTANSQRRDPHVSGRHRRHAGGFKSTSKSVSAAAAGGFKSTSKSVSAAARRKLRPAQDEINNDSTAYTVAPPSGLRPSLPSFPRVPCNGTGKRRGQFRIRGPGVRRPPEPLRLRRRVSKGTTICRRWTDRPIGGRGLPPTNTPGDSDHIGSRAAEGEPERGRSVEKCWAVLSPR</sequence>
<name>K0TR97_THAOC</name>
<feature type="region of interest" description="Disordered" evidence="1">
    <location>
        <begin position="350"/>
        <end position="405"/>
    </location>
</feature>
<evidence type="ECO:0000313" key="4">
    <source>
        <dbReference type="Proteomes" id="UP000266841"/>
    </source>
</evidence>
<feature type="region of interest" description="Disordered" evidence="1">
    <location>
        <begin position="425"/>
        <end position="465"/>
    </location>
</feature>
<dbReference type="Proteomes" id="UP000266841">
    <property type="component" value="Unassembled WGS sequence"/>
</dbReference>
<reference evidence="3 4" key="1">
    <citation type="journal article" date="2012" name="Genome Biol.">
        <title>Genome and low-iron response of an oceanic diatom adapted to chronic iron limitation.</title>
        <authorList>
            <person name="Lommer M."/>
            <person name="Specht M."/>
            <person name="Roy A.S."/>
            <person name="Kraemer L."/>
            <person name="Andreson R."/>
            <person name="Gutowska M.A."/>
            <person name="Wolf J."/>
            <person name="Bergner S.V."/>
            <person name="Schilhabel M.B."/>
            <person name="Klostermeier U.C."/>
            <person name="Beiko R.G."/>
            <person name="Rosenstiel P."/>
            <person name="Hippler M."/>
            <person name="Laroche J."/>
        </authorList>
    </citation>
    <scope>NUCLEOTIDE SEQUENCE [LARGE SCALE GENOMIC DNA]</scope>
    <source>
        <strain evidence="3 4">CCMP1005</strain>
    </source>
</reference>
<evidence type="ECO:0000256" key="2">
    <source>
        <dbReference type="SAM" id="SignalP"/>
    </source>
</evidence>
<feature type="compositionally biased region" description="Low complexity" evidence="1">
    <location>
        <begin position="379"/>
        <end position="396"/>
    </location>
</feature>
<comment type="caution">
    <text evidence="3">The sequence shown here is derived from an EMBL/GenBank/DDBJ whole genome shotgun (WGS) entry which is preliminary data.</text>
</comment>
<keyword evidence="4" id="KW-1185">Reference proteome</keyword>
<evidence type="ECO:0000256" key="1">
    <source>
        <dbReference type="SAM" id="MobiDB-lite"/>
    </source>
</evidence>
<feature type="compositionally biased region" description="Basic and acidic residues" evidence="1">
    <location>
        <begin position="501"/>
        <end position="521"/>
    </location>
</feature>
<gene>
    <name evidence="3" type="ORF">THAOC_00755</name>
</gene>
<accession>K0TR97</accession>
<protein>
    <submittedName>
        <fullName evidence="3">Uncharacterized protein</fullName>
    </submittedName>
</protein>
<dbReference type="EMBL" id="AGNL01000914">
    <property type="protein sequence ID" value="EJK77417.1"/>
    <property type="molecule type" value="Genomic_DNA"/>
</dbReference>
<dbReference type="AlphaFoldDB" id="K0TR97"/>
<feature type="chain" id="PRO_5003841363" evidence="2">
    <location>
        <begin position="21"/>
        <end position="530"/>
    </location>
</feature>
<feature type="signal peptide" evidence="2">
    <location>
        <begin position="1"/>
        <end position="20"/>
    </location>
</feature>
<evidence type="ECO:0000313" key="3">
    <source>
        <dbReference type="EMBL" id="EJK77417.1"/>
    </source>
</evidence>